<dbReference type="GO" id="GO:0004725">
    <property type="term" value="F:protein tyrosine phosphatase activity"/>
    <property type="evidence" value="ECO:0007669"/>
    <property type="project" value="InterPro"/>
</dbReference>
<dbReference type="InterPro" id="IPR000242">
    <property type="entry name" value="PTP_cat"/>
</dbReference>
<dbReference type="PROSITE" id="PS50055">
    <property type="entry name" value="TYR_PHOSPHATASE_PTP"/>
    <property type="match status" value="1"/>
</dbReference>
<accession>A0A8S4RWP8</accession>
<comment type="caution">
    <text evidence="2">The sequence shown here is derived from an EMBL/GenBank/DDBJ whole genome shotgun (WGS) entry which is preliminary data.</text>
</comment>
<protein>
    <submittedName>
        <fullName evidence="2">Jg9083 protein</fullName>
    </submittedName>
</protein>
<dbReference type="Proteomes" id="UP000838756">
    <property type="component" value="Unassembled WGS sequence"/>
</dbReference>
<proteinExistence type="predicted"/>
<evidence type="ECO:0000259" key="1">
    <source>
        <dbReference type="PROSITE" id="PS50055"/>
    </source>
</evidence>
<reference evidence="2" key="1">
    <citation type="submission" date="2022-03" db="EMBL/GenBank/DDBJ databases">
        <authorList>
            <person name="Lindestad O."/>
        </authorList>
    </citation>
    <scope>NUCLEOTIDE SEQUENCE</scope>
</reference>
<feature type="domain" description="Tyrosine-protein phosphatase" evidence="1">
    <location>
        <begin position="1"/>
        <end position="63"/>
    </location>
</feature>
<name>A0A8S4RWP8_9NEOP</name>
<dbReference type="Gene3D" id="3.90.190.10">
    <property type="entry name" value="Protein tyrosine phosphatase superfamily"/>
    <property type="match status" value="1"/>
</dbReference>
<dbReference type="SUPFAM" id="SSF52799">
    <property type="entry name" value="(Phosphotyrosine protein) phosphatases II"/>
    <property type="match status" value="1"/>
</dbReference>
<organism evidence="2 3">
    <name type="scientific">Pararge aegeria aegeria</name>
    <dbReference type="NCBI Taxonomy" id="348720"/>
    <lineage>
        <taxon>Eukaryota</taxon>
        <taxon>Metazoa</taxon>
        <taxon>Ecdysozoa</taxon>
        <taxon>Arthropoda</taxon>
        <taxon>Hexapoda</taxon>
        <taxon>Insecta</taxon>
        <taxon>Pterygota</taxon>
        <taxon>Neoptera</taxon>
        <taxon>Endopterygota</taxon>
        <taxon>Lepidoptera</taxon>
        <taxon>Glossata</taxon>
        <taxon>Ditrysia</taxon>
        <taxon>Papilionoidea</taxon>
        <taxon>Nymphalidae</taxon>
        <taxon>Satyrinae</taxon>
        <taxon>Satyrini</taxon>
        <taxon>Parargina</taxon>
        <taxon>Pararge</taxon>
    </lineage>
</organism>
<gene>
    <name evidence="2" type="primary">jg9083</name>
    <name evidence="2" type="ORF">PAEG_LOCUS18345</name>
</gene>
<keyword evidence="3" id="KW-1185">Reference proteome</keyword>
<dbReference type="PANTHER" id="PTHR19134:SF561">
    <property type="entry name" value="PROTEIN TYROSINE PHOSPHATASE 36E, ISOFORM A"/>
    <property type="match status" value="1"/>
</dbReference>
<sequence>MSILKPNAYIVTQGPTEETVVSFWRMIWQERAAAIVMLTKTFDFIKLLTVIGSVGRLPWWTDDVKLGKRNGCIEAVQNPKKDQCPAEDAPSLGDVDDRHTILLYQKSNGIVFSGI</sequence>
<dbReference type="InterPro" id="IPR050348">
    <property type="entry name" value="Protein-Tyr_Phosphatase"/>
</dbReference>
<dbReference type="PANTHER" id="PTHR19134">
    <property type="entry name" value="RECEPTOR-TYPE TYROSINE-PROTEIN PHOSPHATASE"/>
    <property type="match status" value="1"/>
</dbReference>
<dbReference type="OrthoDB" id="6144703at2759"/>
<dbReference type="Pfam" id="PF00102">
    <property type="entry name" value="Y_phosphatase"/>
    <property type="match status" value="1"/>
</dbReference>
<evidence type="ECO:0000313" key="3">
    <source>
        <dbReference type="Proteomes" id="UP000838756"/>
    </source>
</evidence>
<dbReference type="EMBL" id="CAKXAJ010025603">
    <property type="protein sequence ID" value="CAH2241966.1"/>
    <property type="molecule type" value="Genomic_DNA"/>
</dbReference>
<dbReference type="AlphaFoldDB" id="A0A8S4RWP8"/>
<evidence type="ECO:0000313" key="2">
    <source>
        <dbReference type="EMBL" id="CAH2241966.1"/>
    </source>
</evidence>
<dbReference type="InterPro" id="IPR029021">
    <property type="entry name" value="Prot-tyrosine_phosphatase-like"/>
</dbReference>